<dbReference type="EMBL" id="AUSU01002005">
    <property type="protein sequence ID" value="EPS69709.1"/>
    <property type="molecule type" value="Genomic_DNA"/>
</dbReference>
<evidence type="ECO:0000256" key="2">
    <source>
        <dbReference type="ARBA" id="ARBA00023015"/>
    </source>
</evidence>
<dbReference type="AlphaFoldDB" id="S8CR45"/>
<dbReference type="InterPro" id="IPR015300">
    <property type="entry name" value="DNA-bd_pseudobarrel_sf"/>
</dbReference>
<dbReference type="GO" id="GO:0005634">
    <property type="term" value="C:nucleus"/>
    <property type="evidence" value="ECO:0007669"/>
    <property type="project" value="UniProtKB-SubCell"/>
</dbReference>
<organism evidence="6 7">
    <name type="scientific">Genlisea aurea</name>
    <dbReference type="NCBI Taxonomy" id="192259"/>
    <lineage>
        <taxon>Eukaryota</taxon>
        <taxon>Viridiplantae</taxon>
        <taxon>Streptophyta</taxon>
        <taxon>Embryophyta</taxon>
        <taxon>Tracheophyta</taxon>
        <taxon>Spermatophyta</taxon>
        <taxon>Magnoliopsida</taxon>
        <taxon>eudicotyledons</taxon>
        <taxon>Gunneridae</taxon>
        <taxon>Pentapetalae</taxon>
        <taxon>asterids</taxon>
        <taxon>lamiids</taxon>
        <taxon>Lamiales</taxon>
        <taxon>Lentibulariaceae</taxon>
        <taxon>Genlisea</taxon>
    </lineage>
</organism>
<keyword evidence="5" id="KW-0539">Nucleus</keyword>
<dbReference type="SUPFAM" id="SSF101936">
    <property type="entry name" value="DNA-binding pseudobarrel domain"/>
    <property type="match status" value="1"/>
</dbReference>
<dbReference type="CDD" id="cd10017">
    <property type="entry name" value="B3_DNA"/>
    <property type="match status" value="1"/>
</dbReference>
<dbReference type="GO" id="GO:0003677">
    <property type="term" value="F:DNA binding"/>
    <property type="evidence" value="ECO:0007669"/>
    <property type="project" value="UniProtKB-KW"/>
</dbReference>
<dbReference type="Gene3D" id="2.40.330.10">
    <property type="entry name" value="DNA-binding pseudobarrel domain"/>
    <property type="match status" value="1"/>
</dbReference>
<keyword evidence="2" id="KW-0805">Transcription regulation</keyword>
<evidence type="ECO:0000313" key="7">
    <source>
        <dbReference type="Proteomes" id="UP000015453"/>
    </source>
</evidence>
<reference evidence="6 7" key="1">
    <citation type="journal article" date="2013" name="BMC Genomics">
        <title>The miniature genome of a carnivorous plant Genlisea aurea contains a low number of genes and short non-coding sequences.</title>
        <authorList>
            <person name="Leushkin E.V."/>
            <person name="Sutormin R.A."/>
            <person name="Nabieva E.R."/>
            <person name="Penin A.A."/>
            <person name="Kondrashov A.S."/>
            <person name="Logacheva M.D."/>
        </authorList>
    </citation>
    <scope>NUCLEOTIDE SEQUENCE [LARGE SCALE GENOMIC DNA]</scope>
</reference>
<sequence>MKDVTTNKGFMKKDPSILPLSKDEAYCVTGNDRVMSHPDESYSQLITAYDASNHPFLMTVHGVQAGDKVELYKTDVRDESRRRCFRIRCIKVERETKTSARENLAFVKVLTKENTKANSGILRLGEHEVYAITDEYQVLNCPDAPYTKMIKVYDPSDQAFLMMLTNEPVPENPKGGFIITRGWDSFVVLNNLMVGDAIEVYRARMKDESGRVCVRIRHFKVEPK</sequence>
<protein>
    <submittedName>
        <fullName evidence="6">Uncharacterized protein</fullName>
    </submittedName>
</protein>
<dbReference type="InterPro" id="IPR003340">
    <property type="entry name" value="B3_DNA-bd"/>
</dbReference>
<evidence type="ECO:0000256" key="3">
    <source>
        <dbReference type="ARBA" id="ARBA00023125"/>
    </source>
</evidence>
<keyword evidence="7" id="KW-1185">Reference proteome</keyword>
<evidence type="ECO:0000256" key="5">
    <source>
        <dbReference type="ARBA" id="ARBA00023242"/>
    </source>
</evidence>
<dbReference type="OrthoDB" id="914210at2759"/>
<comment type="subcellular location">
    <subcellularLocation>
        <location evidence="1">Nucleus</location>
    </subcellularLocation>
</comment>
<accession>S8CR45</accession>
<evidence type="ECO:0000256" key="1">
    <source>
        <dbReference type="ARBA" id="ARBA00004123"/>
    </source>
</evidence>
<gene>
    <name evidence="6" type="ORF">M569_05056</name>
</gene>
<name>S8CR45_9LAMI</name>
<comment type="caution">
    <text evidence="6">The sequence shown here is derived from an EMBL/GenBank/DDBJ whole genome shotgun (WGS) entry which is preliminary data.</text>
</comment>
<keyword evidence="3" id="KW-0238">DNA-binding</keyword>
<dbReference type="Proteomes" id="UP000015453">
    <property type="component" value="Unassembled WGS sequence"/>
</dbReference>
<evidence type="ECO:0000256" key="4">
    <source>
        <dbReference type="ARBA" id="ARBA00023163"/>
    </source>
</evidence>
<proteinExistence type="predicted"/>
<keyword evidence="4" id="KW-0804">Transcription</keyword>
<evidence type="ECO:0000313" key="6">
    <source>
        <dbReference type="EMBL" id="EPS69709.1"/>
    </source>
</evidence>